<evidence type="ECO:0000313" key="2">
    <source>
        <dbReference type="Proteomes" id="UP000271188"/>
    </source>
</evidence>
<dbReference type="Proteomes" id="UP000271188">
    <property type="component" value="Chromosome"/>
</dbReference>
<evidence type="ECO:0008006" key="3">
    <source>
        <dbReference type="Google" id="ProtNLM"/>
    </source>
</evidence>
<name>A0A3S5BBX6_MANHA</name>
<dbReference type="InterPro" id="IPR037883">
    <property type="entry name" value="Knr4/Smi1-like_sf"/>
</dbReference>
<dbReference type="SUPFAM" id="SSF160631">
    <property type="entry name" value="SMI1/KNR4-like"/>
    <property type="match status" value="1"/>
</dbReference>
<dbReference type="RefSeq" id="WP_126302015.1">
    <property type="nucleotide sequence ID" value="NZ_CP183431.1"/>
</dbReference>
<evidence type="ECO:0000313" key="1">
    <source>
        <dbReference type="EMBL" id="VEI77351.1"/>
    </source>
</evidence>
<sequence length="194" mass="22535">MNYLNKLINISSESIKKTIDVKLPLELKKLYSIKNGFIAFENTLRIYDTDTMLNINRLIQEELCIEGLFFGDNSLGDGFCIKDDEFYKYDFELGELEFIGKGIEEFSCVLLSKYNYYTGYSLAKEWMETNKKLEVDHILMPIIPFSLGGEYSVENLVSYSRYKGIKIKTNFCKKISKYGDGMQINLEDVYNLRG</sequence>
<dbReference type="Gene3D" id="3.40.1580.10">
    <property type="entry name" value="SMI1/KNR4-like"/>
    <property type="match status" value="1"/>
</dbReference>
<gene>
    <name evidence="1" type="ORF">NCTC10643_01344</name>
</gene>
<dbReference type="AlphaFoldDB" id="A0A3S5BBX6"/>
<reference evidence="1" key="1">
    <citation type="submission" date="2018-12" db="EMBL/GenBank/DDBJ databases">
        <authorList>
            <consortium name="Pathogen Informatics"/>
        </authorList>
    </citation>
    <scope>NUCLEOTIDE SEQUENCE [LARGE SCALE GENOMIC DNA]</scope>
    <source>
        <strain evidence="1">NCTC10643</strain>
    </source>
</reference>
<dbReference type="EMBL" id="LR134495">
    <property type="protein sequence ID" value="VEI77351.1"/>
    <property type="molecule type" value="Genomic_DNA"/>
</dbReference>
<protein>
    <recommendedName>
        <fullName evidence="3">SMI1/KNR4 family protein</fullName>
    </recommendedName>
</protein>
<dbReference type="InterPro" id="IPR003615">
    <property type="entry name" value="HNH_nuc"/>
</dbReference>
<accession>A0A3S5BBX6</accession>
<organism evidence="1 2">
    <name type="scientific">Mannheimia haemolytica</name>
    <name type="common">Pasteurella haemolytica</name>
    <dbReference type="NCBI Taxonomy" id="75985"/>
    <lineage>
        <taxon>Bacteria</taxon>
        <taxon>Pseudomonadati</taxon>
        <taxon>Pseudomonadota</taxon>
        <taxon>Gammaproteobacteria</taxon>
        <taxon>Pasteurellales</taxon>
        <taxon>Pasteurellaceae</taxon>
        <taxon>Mannheimia</taxon>
    </lineage>
</organism>
<dbReference type="CDD" id="cd00085">
    <property type="entry name" value="HNHc"/>
    <property type="match status" value="1"/>
</dbReference>
<proteinExistence type="predicted"/>